<feature type="domain" description="Sulfatase N-terminal" evidence="3">
    <location>
        <begin position="29"/>
        <end position="319"/>
    </location>
</feature>
<dbReference type="InterPro" id="IPR017850">
    <property type="entry name" value="Alkaline_phosphatase_core_sf"/>
</dbReference>
<dbReference type="CDD" id="cd16027">
    <property type="entry name" value="SGSH"/>
    <property type="match status" value="1"/>
</dbReference>
<name>A0A7W8DM44_9BACT</name>
<dbReference type="Proteomes" id="UP000590740">
    <property type="component" value="Unassembled WGS sequence"/>
</dbReference>
<evidence type="ECO:0000313" key="4">
    <source>
        <dbReference type="EMBL" id="MBB5034506.1"/>
    </source>
</evidence>
<protein>
    <submittedName>
        <fullName evidence="4">Arylsulfatase A-like enzyme</fullName>
    </submittedName>
</protein>
<keyword evidence="2" id="KW-0732">Signal</keyword>
<dbReference type="InterPro" id="IPR000917">
    <property type="entry name" value="Sulfatase_N"/>
</dbReference>
<comment type="caution">
    <text evidence="4">The sequence shown here is derived from an EMBL/GenBank/DDBJ whole genome shotgun (WGS) entry which is preliminary data.</text>
</comment>
<evidence type="ECO:0000313" key="5">
    <source>
        <dbReference type="Proteomes" id="UP000590740"/>
    </source>
</evidence>
<dbReference type="RefSeq" id="WP_184342384.1">
    <property type="nucleotide sequence ID" value="NZ_JACHIG010000010.1"/>
</dbReference>
<dbReference type="PANTHER" id="PTHR43751:SF1">
    <property type="entry name" value="SULFATASE ATSG-RELATED"/>
    <property type="match status" value="1"/>
</dbReference>
<dbReference type="AlphaFoldDB" id="A0A7W8DM44"/>
<sequence length="518" mass="57571">MRQPAFLLCLLVLSALGIRPSSFATEPPPNILFAIADDWGPHASAYGTPWVKTPNFDRVAKEGLLFRQAYTPNAKCAPSRACILTGRNSWQLKEAANHICYFPPEFKGWGEALAEKGWNVGYTTKGWGPGVANDANGKPRQMTGKPYNKRRAEAPTPEILNCDYAANFSDFLDAAPAGKPWCFWYGSVEPHRGYEFGSGVAKGGKKLTDIDHVPAYWPDNDVIRNDMLDYAFEVEHFDRHLGRMIADLEKRGLLDNTLIIVTADHGMPFPRSKGNANVQANHVPLAMMWKKGILQPGRTLSDFVSFVDLAPTLIEVAGMKWSDTGMAESPGRSLTDLFAAKPAHVRDHVLLGKERTDVGRPHDWGYPIRAIVTKDSVFIENFEPTRWPGGNPETGYMDCDAGATKTFIIDAHRKNPADPFWQLCLGLRPGTEFYDLKADPDFVHNLPADPRATALKTQLHAELSQQGDPRMSGQGDVFDKYEHAMKANVGFYEKFMSGKPMKAGWINQSDIEPRPVLP</sequence>
<dbReference type="SUPFAM" id="SSF53649">
    <property type="entry name" value="Alkaline phosphatase-like"/>
    <property type="match status" value="1"/>
</dbReference>
<organism evidence="4 5">
    <name type="scientific">Prosthecobacter vanneervenii</name>
    <dbReference type="NCBI Taxonomy" id="48466"/>
    <lineage>
        <taxon>Bacteria</taxon>
        <taxon>Pseudomonadati</taxon>
        <taxon>Verrucomicrobiota</taxon>
        <taxon>Verrucomicrobiia</taxon>
        <taxon>Verrucomicrobiales</taxon>
        <taxon>Verrucomicrobiaceae</taxon>
        <taxon>Prosthecobacter</taxon>
    </lineage>
</organism>
<dbReference type="InterPro" id="IPR052701">
    <property type="entry name" value="GAG_Ulvan_Degrading_Sulfatases"/>
</dbReference>
<dbReference type="PANTHER" id="PTHR43751">
    <property type="entry name" value="SULFATASE"/>
    <property type="match status" value="1"/>
</dbReference>
<keyword evidence="5" id="KW-1185">Reference proteome</keyword>
<accession>A0A7W8DM44</accession>
<reference evidence="4 5" key="1">
    <citation type="submission" date="2020-08" db="EMBL/GenBank/DDBJ databases">
        <title>Genomic Encyclopedia of Type Strains, Phase IV (KMG-IV): sequencing the most valuable type-strain genomes for metagenomic binning, comparative biology and taxonomic classification.</title>
        <authorList>
            <person name="Goeker M."/>
        </authorList>
    </citation>
    <scope>NUCLEOTIDE SEQUENCE [LARGE SCALE GENOMIC DNA]</scope>
    <source>
        <strain evidence="4 5">DSM 12252</strain>
    </source>
</reference>
<dbReference type="Gene3D" id="3.40.720.10">
    <property type="entry name" value="Alkaline Phosphatase, subunit A"/>
    <property type="match status" value="1"/>
</dbReference>
<dbReference type="Pfam" id="PF00884">
    <property type="entry name" value="Sulfatase"/>
    <property type="match status" value="1"/>
</dbReference>
<feature type="region of interest" description="Disordered" evidence="1">
    <location>
        <begin position="131"/>
        <end position="150"/>
    </location>
</feature>
<feature type="signal peptide" evidence="2">
    <location>
        <begin position="1"/>
        <end position="24"/>
    </location>
</feature>
<evidence type="ECO:0000259" key="3">
    <source>
        <dbReference type="Pfam" id="PF00884"/>
    </source>
</evidence>
<proteinExistence type="predicted"/>
<gene>
    <name evidence="4" type="ORF">HNQ65_004111</name>
</gene>
<feature type="chain" id="PRO_5031485775" evidence="2">
    <location>
        <begin position="25"/>
        <end position="518"/>
    </location>
</feature>
<evidence type="ECO:0000256" key="1">
    <source>
        <dbReference type="SAM" id="MobiDB-lite"/>
    </source>
</evidence>
<evidence type="ECO:0000256" key="2">
    <source>
        <dbReference type="SAM" id="SignalP"/>
    </source>
</evidence>
<dbReference type="EMBL" id="JACHIG010000010">
    <property type="protein sequence ID" value="MBB5034506.1"/>
    <property type="molecule type" value="Genomic_DNA"/>
</dbReference>